<dbReference type="Proteomes" id="UP001139409">
    <property type="component" value="Unassembled WGS sequence"/>
</dbReference>
<dbReference type="AlphaFoldDB" id="A0A9X1HSD2"/>
<dbReference type="SMART" id="SM00450">
    <property type="entry name" value="RHOD"/>
    <property type="match status" value="1"/>
</dbReference>
<dbReference type="PROSITE" id="PS50206">
    <property type="entry name" value="RHODANESE_3"/>
    <property type="match status" value="1"/>
</dbReference>
<dbReference type="EMBL" id="JAIXNE010000003">
    <property type="protein sequence ID" value="MCA6076088.1"/>
    <property type="molecule type" value="Genomic_DNA"/>
</dbReference>
<proteinExistence type="predicted"/>
<dbReference type="RefSeq" id="WP_225698020.1">
    <property type="nucleotide sequence ID" value="NZ_JAIXNE010000002.1"/>
</dbReference>
<dbReference type="InterPro" id="IPR001763">
    <property type="entry name" value="Rhodanese-like_dom"/>
</dbReference>
<evidence type="ECO:0000259" key="1">
    <source>
        <dbReference type="PROSITE" id="PS50206"/>
    </source>
</evidence>
<accession>A0A9X1HSD2</accession>
<feature type="domain" description="Rhodanese" evidence="1">
    <location>
        <begin position="15"/>
        <end position="103"/>
    </location>
</feature>
<dbReference type="EMBL" id="JAIXNE010000004">
    <property type="protein sequence ID" value="MCA6077216.1"/>
    <property type="molecule type" value="Genomic_DNA"/>
</dbReference>
<organism evidence="3 5">
    <name type="scientific">Fulvivirga sedimenti</name>
    <dbReference type="NCBI Taxonomy" id="2879465"/>
    <lineage>
        <taxon>Bacteria</taxon>
        <taxon>Pseudomonadati</taxon>
        <taxon>Bacteroidota</taxon>
        <taxon>Cytophagia</taxon>
        <taxon>Cytophagales</taxon>
        <taxon>Fulvivirgaceae</taxon>
        <taxon>Fulvivirga</taxon>
    </lineage>
</organism>
<evidence type="ECO:0000313" key="4">
    <source>
        <dbReference type="EMBL" id="MCA6077216.1"/>
    </source>
</evidence>
<comment type="caution">
    <text evidence="3">The sequence shown here is derived from an EMBL/GenBank/DDBJ whole genome shotgun (WGS) entry which is preliminary data.</text>
</comment>
<sequence>MYQNILNHEFKRIMKEPGAVIIDVRTPQEIQEGYIPGASIFVDFNNESFEDKAKTMDKSKTYLIYCRSGARSAKACRILEELGFKGPLYNLAKGISEWDGEIKNK</sequence>
<dbReference type="EMBL" id="JAIXNE010000002">
    <property type="protein sequence ID" value="MCA6074911.1"/>
    <property type="molecule type" value="Genomic_DNA"/>
</dbReference>
<reference evidence="3" key="1">
    <citation type="submission" date="2021-09" db="EMBL/GenBank/DDBJ databases">
        <title>Fulvivirga sp. isolated from coastal sediment.</title>
        <authorList>
            <person name="Yu H."/>
        </authorList>
    </citation>
    <scope>NUCLEOTIDE SEQUENCE</scope>
    <source>
        <strain evidence="3">1062</strain>
    </source>
</reference>
<keyword evidence="5" id="KW-1185">Reference proteome</keyword>
<dbReference type="InterPro" id="IPR036873">
    <property type="entry name" value="Rhodanese-like_dom_sf"/>
</dbReference>
<dbReference type="InterPro" id="IPR050229">
    <property type="entry name" value="GlpE_sulfurtransferase"/>
</dbReference>
<name>A0A9X1HSD2_9BACT</name>
<dbReference type="PANTHER" id="PTHR43031">
    <property type="entry name" value="FAD-DEPENDENT OXIDOREDUCTASE"/>
    <property type="match status" value="1"/>
</dbReference>
<gene>
    <name evidence="2" type="ORF">LDX50_08525</name>
    <name evidence="3" type="ORF">LDX50_14495</name>
    <name evidence="4" type="ORF">LDX50_20215</name>
</gene>
<dbReference type="SUPFAM" id="SSF52821">
    <property type="entry name" value="Rhodanese/Cell cycle control phosphatase"/>
    <property type="match status" value="1"/>
</dbReference>
<evidence type="ECO:0000313" key="3">
    <source>
        <dbReference type="EMBL" id="MCA6076088.1"/>
    </source>
</evidence>
<protein>
    <submittedName>
        <fullName evidence="3">Rhodanese-like domain-containing protein</fullName>
    </submittedName>
</protein>
<evidence type="ECO:0000313" key="2">
    <source>
        <dbReference type="EMBL" id="MCA6074911.1"/>
    </source>
</evidence>
<dbReference type="Gene3D" id="3.40.250.10">
    <property type="entry name" value="Rhodanese-like domain"/>
    <property type="match status" value="1"/>
</dbReference>
<dbReference type="CDD" id="cd00158">
    <property type="entry name" value="RHOD"/>
    <property type="match status" value="1"/>
</dbReference>
<dbReference type="PANTHER" id="PTHR43031:SF1">
    <property type="entry name" value="PYRIDINE NUCLEOTIDE-DISULPHIDE OXIDOREDUCTASE"/>
    <property type="match status" value="1"/>
</dbReference>
<dbReference type="Pfam" id="PF00581">
    <property type="entry name" value="Rhodanese"/>
    <property type="match status" value="1"/>
</dbReference>
<evidence type="ECO:0000313" key="5">
    <source>
        <dbReference type="Proteomes" id="UP001139409"/>
    </source>
</evidence>